<gene>
    <name evidence="2" type="ORF">PCOR1329_LOCUS62285</name>
</gene>
<dbReference type="Proteomes" id="UP001189429">
    <property type="component" value="Unassembled WGS sequence"/>
</dbReference>
<comment type="caution">
    <text evidence="2">The sequence shown here is derived from an EMBL/GenBank/DDBJ whole genome shotgun (WGS) entry which is preliminary data.</text>
</comment>
<evidence type="ECO:0000256" key="1">
    <source>
        <dbReference type="SAM" id="MobiDB-lite"/>
    </source>
</evidence>
<feature type="compositionally biased region" description="Acidic residues" evidence="1">
    <location>
        <begin position="91"/>
        <end position="112"/>
    </location>
</feature>
<evidence type="ECO:0000313" key="2">
    <source>
        <dbReference type="EMBL" id="CAK0878560.1"/>
    </source>
</evidence>
<feature type="compositionally biased region" description="Basic and acidic residues" evidence="1">
    <location>
        <begin position="77"/>
        <end position="90"/>
    </location>
</feature>
<evidence type="ECO:0000313" key="3">
    <source>
        <dbReference type="Proteomes" id="UP001189429"/>
    </source>
</evidence>
<organism evidence="2 3">
    <name type="scientific">Prorocentrum cordatum</name>
    <dbReference type="NCBI Taxonomy" id="2364126"/>
    <lineage>
        <taxon>Eukaryota</taxon>
        <taxon>Sar</taxon>
        <taxon>Alveolata</taxon>
        <taxon>Dinophyceae</taxon>
        <taxon>Prorocentrales</taxon>
        <taxon>Prorocentraceae</taxon>
        <taxon>Prorocentrum</taxon>
    </lineage>
</organism>
<keyword evidence="3" id="KW-1185">Reference proteome</keyword>
<feature type="non-terminal residue" evidence="2">
    <location>
        <position position="131"/>
    </location>
</feature>
<sequence length="131" mass="14453">MCELPAPRDTSPPPFFYDADAADPVDVELLRELVALNRAVQARLNVRRVAPGRYVLEGCPVSIGLRGSRQLVVRPLRSVDDERSRSHYPSDDEGDEDSMEDGDEPDGACSEFEEVPLGTYLRQLANVGPDP</sequence>
<name>A0ABN9W0V1_9DINO</name>
<protein>
    <submittedName>
        <fullName evidence="2">Uncharacterized protein</fullName>
    </submittedName>
</protein>
<feature type="region of interest" description="Disordered" evidence="1">
    <location>
        <begin position="75"/>
        <end position="112"/>
    </location>
</feature>
<reference evidence="2" key="1">
    <citation type="submission" date="2023-10" db="EMBL/GenBank/DDBJ databases">
        <authorList>
            <person name="Chen Y."/>
            <person name="Shah S."/>
            <person name="Dougan E. K."/>
            <person name="Thang M."/>
            <person name="Chan C."/>
        </authorList>
    </citation>
    <scope>NUCLEOTIDE SEQUENCE [LARGE SCALE GENOMIC DNA]</scope>
</reference>
<dbReference type="EMBL" id="CAUYUJ010017860">
    <property type="protein sequence ID" value="CAK0878560.1"/>
    <property type="molecule type" value="Genomic_DNA"/>
</dbReference>
<accession>A0ABN9W0V1</accession>
<proteinExistence type="predicted"/>